<dbReference type="Pfam" id="PF00155">
    <property type="entry name" value="Aminotran_1_2"/>
    <property type="match status" value="1"/>
</dbReference>
<gene>
    <name evidence="7" type="ORF">G7026_03180</name>
</gene>
<evidence type="ECO:0000256" key="5">
    <source>
        <dbReference type="ARBA" id="ARBA00023163"/>
    </source>
</evidence>
<evidence type="ECO:0000256" key="4">
    <source>
        <dbReference type="ARBA" id="ARBA00023125"/>
    </source>
</evidence>
<reference evidence="7 8" key="1">
    <citation type="submission" date="2020-02" db="EMBL/GenBank/DDBJ databases">
        <title>Synteny-based analysis reveals conserved mechanism for high triclosan tolerance in Pseudomonas, as well as instances of horizontal transfer.</title>
        <authorList>
            <person name="Mcfarland A.G."/>
            <person name="Bertucci H.K."/>
            <person name="Litmann E."/>
            <person name="Shen J."/>
            <person name="Huttenhower C."/>
            <person name="Hartmann E.M."/>
        </authorList>
    </citation>
    <scope>NUCLEOTIDE SEQUENCE [LARGE SCALE GENOMIC DNA]</scope>
    <source>
        <strain evidence="7 8">115A1</strain>
    </source>
</reference>
<dbReference type="SUPFAM" id="SSF53383">
    <property type="entry name" value="PLP-dependent transferases"/>
    <property type="match status" value="1"/>
</dbReference>
<dbReference type="Gene3D" id="3.40.640.10">
    <property type="entry name" value="Type I PLP-dependent aspartate aminotransferase-like (Major domain)"/>
    <property type="match status" value="1"/>
</dbReference>
<comment type="caution">
    <text evidence="7">The sequence shown here is derived from an EMBL/GenBank/DDBJ whole genome shotgun (WGS) entry which is preliminary data.</text>
</comment>
<keyword evidence="5" id="KW-0804">Transcription</keyword>
<sequence>MELLLGTTGQAPGIEQVADAIKTAILNGAVRPGQRLPSIRKLSASHGLSFHTVVGAYERLEVSGLISARPGRGFFVEATAAKPAAAALQSLSGNDQSSLSAFWRLFHGNAASMKLGCGWLPPGWRDTQTLARVIRRTANFAHSTLVEYGDPSGHLPLRQHLAEHLEKRLGLALDPNQILTTLGATQALDLVIRKIVEPGDCVLVDDPCNSNLVQLLALRGAEVVGIARLPEGPDIERLEAVLAARPVRAFFINSQLHNPTGSSLSPQNAFQVLQLAHRYNITLVEDDVYGDFSGDRNNSLVTLDGLRKVIYIGSFSKTLSASLRVGYLIGSPDLVASLADLKLLTSVAVPSFCERFLSAILADGTYERHLGLVQRKLQTSQAIAQAAFQSWGWEIFHAAKGGMFIWVRHRQLSDLDAFLERALQCGILLAPGNLFSADGRKSPWLRINVAHLDVEQAEPLFRL</sequence>
<dbReference type="SMART" id="SM00345">
    <property type="entry name" value="HTH_GNTR"/>
    <property type="match status" value="1"/>
</dbReference>
<protein>
    <submittedName>
        <fullName evidence="7">PLP-dependent aminotransferase family protein</fullName>
    </submittedName>
</protein>
<dbReference type="Gene3D" id="1.10.10.10">
    <property type="entry name" value="Winged helix-like DNA-binding domain superfamily/Winged helix DNA-binding domain"/>
    <property type="match status" value="1"/>
</dbReference>
<keyword evidence="8" id="KW-1185">Reference proteome</keyword>
<dbReference type="InterPro" id="IPR015424">
    <property type="entry name" value="PyrdxlP-dep_Trfase"/>
</dbReference>
<dbReference type="CDD" id="cd07377">
    <property type="entry name" value="WHTH_GntR"/>
    <property type="match status" value="1"/>
</dbReference>
<dbReference type="Pfam" id="PF00392">
    <property type="entry name" value="GntR"/>
    <property type="match status" value="1"/>
</dbReference>
<name>A0ABR5YWP5_9GAMM</name>
<dbReference type="PROSITE" id="PS50949">
    <property type="entry name" value="HTH_GNTR"/>
    <property type="match status" value="1"/>
</dbReference>
<evidence type="ECO:0000259" key="6">
    <source>
        <dbReference type="PROSITE" id="PS50949"/>
    </source>
</evidence>
<accession>A0ABR5YWP5</accession>
<dbReference type="InterPro" id="IPR015422">
    <property type="entry name" value="PyrdxlP-dep_Trfase_small"/>
</dbReference>
<dbReference type="InterPro" id="IPR051446">
    <property type="entry name" value="HTH_trans_reg/aminotransferase"/>
</dbReference>
<dbReference type="InterPro" id="IPR000524">
    <property type="entry name" value="Tscrpt_reg_HTH_GntR"/>
</dbReference>
<dbReference type="PANTHER" id="PTHR46577:SF2">
    <property type="entry name" value="TRANSCRIPTIONAL REGULATORY PROTEIN"/>
    <property type="match status" value="1"/>
</dbReference>
<keyword evidence="7" id="KW-0808">Transferase</keyword>
<organism evidence="7 8">
    <name type="scientific">Stutzerimonas azotifigens</name>
    <dbReference type="NCBI Taxonomy" id="291995"/>
    <lineage>
        <taxon>Bacteria</taxon>
        <taxon>Pseudomonadati</taxon>
        <taxon>Pseudomonadota</taxon>
        <taxon>Gammaproteobacteria</taxon>
        <taxon>Pseudomonadales</taxon>
        <taxon>Pseudomonadaceae</taxon>
        <taxon>Stutzerimonas</taxon>
    </lineage>
</organism>
<dbReference type="Gene3D" id="3.90.1150.10">
    <property type="entry name" value="Aspartate Aminotransferase, domain 1"/>
    <property type="match status" value="1"/>
</dbReference>
<dbReference type="InterPro" id="IPR036390">
    <property type="entry name" value="WH_DNA-bd_sf"/>
</dbReference>
<feature type="domain" description="HTH gntR-type" evidence="6">
    <location>
        <begin position="11"/>
        <end position="79"/>
    </location>
</feature>
<proteinExistence type="inferred from homology"/>
<evidence type="ECO:0000256" key="3">
    <source>
        <dbReference type="ARBA" id="ARBA00023015"/>
    </source>
</evidence>
<evidence type="ECO:0000313" key="7">
    <source>
        <dbReference type="EMBL" id="MBA1272355.1"/>
    </source>
</evidence>
<evidence type="ECO:0000256" key="2">
    <source>
        <dbReference type="ARBA" id="ARBA00022898"/>
    </source>
</evidence>
<keyword evidence="7" id="KW-0032">Aminotransferase</keyword>
<dbReference type="PANTHER" id="PTHR46577">
    <property type="entry name" value="HTH-TYPE TRANSCRIPTIONAL REGULATORY PROTEIN GABR"/>
    <property type="match status" value="1"/>
</dbReference>
<comment type="similarity">
    <text evidence="1">In the C-terminal section; belongs to the class-I pyridoxal-phosphate-dependent aminotransferase family.</text>
</comment>
<dbReference type="Proteomes" id="UP000786387">
    <property type="component" value="Unassembled WGS sequence"/>
</dbReference>
<dbReference type="EMBL" id="JAAMRF010000002">
    <property type="protein sequence ID" value="MBA1272355.1"/>
    <property type="molecule type" value="Genomic_DNA"/>
</dbReference>
<dbReference type="GO" id="GO:0008483">
    <property type="term" value="F:transaminase activity"/>
    <property type="evidence" value="ECO:0007669"/>
    <property type="project" value="UniProtKB-KW"/>
</dbReference>
<dbReference type="RefSeq" id="WP_181069326.1">
    <property type="nucleotide sequence ID" value="NZ_JAAMRF010000002.1"/>
</dbReference>
<keyword evidence="4" id="KW-0238">DNA-binding</keyword>
<evidence type="ECO:0000256" key="1">
    <source>
        <dbReference type="ARBA" id="ARBA00005384"/>
    </source>
</evidence>
<dbReference type="CDD" id="cd00609">
    <property type="entry name" value="AAT_like"/>
    <property type="match status" value="1"/>
</dbReference>
<evidence type="ECO:0000313" key="8">
    <source>
        <dbReference type="Proteomes" id="UP000786387"/>
    </source>
</evidence>
<keyword evidence="3" id="KW-0805">Transcription regulation</keyword>
<dbReference type="InterPro" id="IPR036388">
    <property type="entry name" value="WH-like_DNA-bd_sf"/>
</dbReference>
<dbReference type="InterPro" id="IPR004839">
    <property type="entry name" value="Aminotransferase_I/II_large"/>
</dbReference>
<dbReference type="InterPro" id="IPR015421">
    <property type="entry name" value="PyrdxlP-dep_Trfase_major"/>
</dbReference>
<dbReference type="SUPFAM" id="SSF46785">
    <property type="entry name" value="Winged helix' DNA-binding domain"/>
    <property type="match status" value="1"/>
</dbReference>
<keyword evidence="2" id="KW-0663">Pyridoxal phosphate</keyword>